<dbReference type="OrthoDB" id="9796965at2"/>
<reference evidence="3 4" key="1">
    <citation type="journal article" date="2009" name="PLoS ONE">
        <title>Genome analysis of the anaerobic thermohalophilic bacterium Halothermothrix orenii.</title>
        <authorList>
            <person name="Mavromatis K."/>
            <person name="Ivanova N."/>
            <person name="Anderson I."/>
            <person name="Lykidis A."/>
            <person name="Hooper S.D."/>
            <person name="Sun H."/>
            <person name="Kunin V."/>
            <person name="Lapidus A."/>
            <person name="Hugenholtz P."/>
            <person name="Patel B."/>
            <person name="Kyrpides N.C."/>
        </authorList>
    </citation>
    <scope>NUCLEOTIDE SEQUENCE [LARGE SCALE GENOMIC DNA]</scope>
    <source>
        <strain evidence="4">H 168 / OCM 544 / DSM 9562</strain>
    </source>
</reference>
<dbReference type="Proteomes" id="UP000000719">
    <property type="component" value="Chromosome"/>
</dbReference>
<dbReference type="RefSeq" id="WP_012636434.1">
    <property type="nucleotide sequence ID" value="NC_011899.1"/>
</dbReference>
<evidence type="ECO:0000259" key="2">
    <source>
        <dbReference type="Pfam" id="PF01106"/>
    </source>
</evidence>
<dbReference type="KEGG" id="hor:Hore_15010"/>
<keyword evidence="4" id="KW-1185">Reference proteome</keyword>
<sequence length="84" mass="9814">MELEKKIEHYIEKSIRPRIRVDGGDIKYEGYKNETVIIGAYAGCATCVCCDDRLPRWLKSKLKKDLGIEVNINIKKHIPYYKKI</sequence>
<dbReference type="GO" id="GO:0016226">
    <property type="term" value="P:iron-sulfur cluster assembly"/>
    <property type="evidence" value="ECO:0007669"/>
    <property type="project" value="InterPro"/>
</dbReference>
<dbReference type="Gene3D" id="3.30.300.130">
    <property type="entry name" value="Fe-S cluster assembly (FSCA)"/>
    <property type="match status" value="1"/>
</dbReference>
<evidence type="ECO:0000256" key="1">
    <source>
        <dbReference type="ARBA" id="ARBA00049958"/>
    </source>
</evidence>
<dbReference type="eggNOG" id="COG0694">
    <property type="taxonomic scope" value="Bacteria"/>
</dbReference>
<dbReference type="HOGENOM" id="CLU_2522938_0_0_9"/>
<dbReference type="InterPro" id="IPR034904">
    <property type="entry name" value="FSCA_dom_sf"/>
</dbReference>
<gene>
    <name evidence="3" type="ordered locus">Hore_15010</name>
</gene>
<protein>
    <submittedName>
        <fullName evidence="3">Thioredoxin-like protein</fullName>
    </submittedName>
</protein>
<feature type="domain" description="NIF system FeS cluster assembly NifU C-terminal" evidence="2">
    <location>
        <begin position="7"/>
        <end position="70"/>
    </location>
</feature>
<evidence type="ECO:0000313" key="4">
    <source>
        <dbReference type="Proteomes" id="UP000000719"/>
    </source>
</evidence>
<dbReference type="GO" id="GO:0005506">
    <property type="term" value="F:iron ion binding"/>
    <property type="evidence" value="ECO:0007669"/>
    <property type="project" value="InterPro"/>
</dbReference>
<dbReference type="GO" id="GO:0051536">
    <property type="term" value="F:iron-sulfur cluster binding"/>
    <property type="evidence" value="ECO:0007669"/>
    <property type="project" value="InterPro"/>
</dbReference>
<proteinExistence type="predicted"/>
<evidence type="ECO:0000313" key="3">
    <source>
        <dbReference type="EMBL" id="ACL70251.1"/>
    </source>
</evidence>
<dbReference type="Pfam" id="PF01106">
    <property type="entry name" value="NifU"/>
    <property type="match status" value="1"/>
</dbReference>
<name>B8CY82_HALOH</name>
<dbReference type="AlphaFoldDB" id="B8CY82"/>
<dbReference type="InterPro" id="IPR001075">
    <property type="entry name" value="NIF_FeS_clus_asmbl_NifU_C"/>
</dbReference>
<organism evidence="3 4">
    <name type="scientific">Halothermothrix orenii (strain H 168 / OCM 544 / DSM 9562)</name>
    <dbReference type="NCBI Taxonomy" id="373903"/>
    <lineage>
        <taxon>Bacteria</taxon>
        <taxon>Bacillati</taxon>
        <taxon>Bacillota</taxon>
        <taxon>Clostridia</taxon>
        <taxon>Halanaerobiales</taxon>
        <taxon>Halothermotrichaceae</taxon>
        <taxon>Halothermothrix</taxon>
    </lineage>
</organism>
<dbReference type="STRING" id="373903.Hore_15010"/>
<dbReference type="SUPFAM" id="SSF117916">
    <property type="entry name" value="Fe-S cluster assembly (FSCA) domain-like"/>
    <property type="match status" value="1"/>
</dbReference>
<comment type="function">
    <text evidence="1">May be involved in the formation or repair of [Fe-S] clusters present in iron-sulfur proteins.</text>
</comment>
<accession>B8CY82</accession>
<dbReference type="EMBL" id="CP001098">
    <property type="protein sequence ID" value="ACL70251.1"/>
    <property type="molecule type" value="Genomic_DNA"/>
</dbReference>